<dbReference type="InterPro" id="IPR008767">
    <property type="entry name" value="Phage_SPP1_head-tail_adaptor"/>
</dbReference>
<keyword evidence="3" id="KW-1185">Reference proteome</keyword>
<dbReference type="Pfam" id="PF05521">
    <property type="entry name" value="Phage_HCP"/>
    <property type="match status" value="1"/>
</dbReference>
<reference evidence="2 3" key="1">
    <citation type="submission" date="2021-01" db="EMBL/GenBank/DDBJ databases">
        <title>Genome seq and assembly of Devosia sp. G19.</title>
        <authorList>
            <person name="Chhetri G."/>
        </authorList>
    </citation>
    <scope>NUCLEOTIDE SEQUENCE [LARGE SCALE GENOMIC DNA]</scope>
    <source>
        <strain evidence="2 3">G19</strain>
    </source>
</reference>
<dbReference type="Gene3D" id="2.40.10.270">
    <property type="entry name" value="Bacteriophage SPP1 head-tail adaptor protein"/>
    <property type="match status" value="1"/>
</dbReference>
<name>A0ABX7BUP0_9HYPH</name>
<evidence type="ECO:0000313" key="3">
    <source>
        <dbReference type="Proteomes" id="UP000595460"/>
    </source>
</evidence>
<sequence length="113" mass="12458">MNEQTPTLGSLTDRVQLKRREMTGETEGGHVAMFVPVTNLWARVRSLTGRQGTSADGRAVEISHAVVFRFRNDIKPGDRIVYRGRNLDVVSAADLNGRRAYLSCACSETSFTG</sequence>
<accession>A0ABX7BUP0</accession>
<protein>
    <submittedName>
        <fullName evidence="2">Phage head closure protein</fullName>
    </submittedName>
</protein>
<evidence type="ECO:0000256" key="1">
    <source>
        <dbReference type="SAM" id="MobiDB-lite"/>
    </source>
</evidence>
<dbReference type="EMBL" id="CP068047">
    <property type="protein sequence ID" value="QQR35647.1"/>
    <property type="molecule type" value="Genomic_DNA"/>
</dbReference>
<evidence type="ECO:0000313" key="2">
    <source>
        <dbReference type="EMBL" id="QQR35647.1"/>
    </source>
</evidence>
<proteinExistence type="predicted"/>
<dbReference type="RefSeq" id="WP_201655682.1">
    <property type="nucleotide sequence ID" value="NZ_CP068047.1"/>
</dbReference>
<dbReference type="NCBIfam" id="TIGR01563">
    <property type="entry name" value="gp16_SPP1"/>
    <property type="match status" value="1"/>
</dbReference>
<gene>
    <name evidence="2" type="ORF">JI749_15045</name>
</gene>
<organism evidence="2 3">
    <name type="scientific">Devosia oryziradicis</name>
    <dbReference type="NCBI Taxonomy" id="2801335"/>
    <lineage>
        <taxon>Bacteria</taxon>
        <taxon>Pseudomonadati</taxon>
        <taxon>Pseudomonadota</taxon>
        <taxon>Alphaproteobacteria</taxon>
        <taxon>Hyphomicrobiales</taxon>
        <taxon>Devosiaceae</taxon>
        <taxon>Devosia</taxon>
    </lineage>
</organism>
<feature type="region of interest" description="Disordered" evidence="1">
    <location>
        <begin position="1"/>
        <end position="23"/>
    </location>
</feature>
<feature type="compositionally biased region" description="Polar residues" evidence="1">
    <location>
        <begin position="1"/>
        <end position="10"/>
    </location>
</feature>
<dbReference type="Proteomes" id="UP000595460">
    <property type="component" value="Chromosome"/>
</dbReference>
<dbReference type="InterPro" id="IPR038666">
    <property type="entry name" value="SSP1_head-tail_sf"/>
</dbReference>